<evidence type="ECO:0000256" key="1">
    <source>
        <dbReference type="SAM" id="Phobius"/>
    </source>
</evidence>
<evidence type="ECO:0008006" key="4">
    <source>
        <dbReference type="Google" id="ProtNLM"/>
    </source>
</evidence>
<evidence type="ECO:0000313" key="3">
    <source>
        <dbReference type="Proteomes" id="UP000001996"/>
    </source>
</evidence>
<gene>
    <name evidence="2" type="ORF">LELG_04698</name>
</gene>
<dbReference type="VEuPathDB" id="FungiDB:LELG_04698"/>
<protein>
    <recommendedName>
        <fullName evidence="4">Vacuolar membrane protein</fullName>
    </recommendedName>
</protein>
<accession>A5E509</accession>
<feature type="transmembrane region" description="Helical" evidence="1">
    <location>
        <begin position="63"/>
        <end position="90"/>
    </location>
</feature>
<reference evidence="2 3" key="1">
    <citation type="journal article" date="2009" name="Nature">
        <title>Evolution of pathogenicity and sexual reproduction in eight Candida genomes.</title>
        <authorList>
            <person name="Butler G."/>
            <person name="Rasmussen M.D."/>
            <person name="Lin M.F."/>
            <person name="Santos M.A."/>
            <person name="Sakthikumar S."/>
            <person name="Munro C.A."/>
            <person name="Rheinbay E."/>
            <person name="Grabherr M."/>
            <person name="Forche A."/>
            <person name="Reedy J.L."/>
            <person name="Agrafioti I."/>
            <person name="Arnaud M.B."/>
            <person name="Bates S."/>
            <person name="Brown A.J."/>
            <person name="Brunke S."/>
            <person name="Costanzo M.C."/>
            <person name="Fitzpatrick D.A."/>
            <person name="de Groot P.W."/>
            <person name="Harris D."/>
            <person name="Hoyer L.L."/>
            <person name="Hube B."/>
            <person name="Klis F.M."/>
            <person name="Kodira C."/>
            <person name="Lennard N."/>
            <person name="Logue M.E."/>
            <person name="Martin R."/>
            <person name="Neiman A.M."/>
            <person name="Nikolaou E."/>
            <person name="Quail M.A."/>
            <person name="Quinn J."/>
            <person name="Santos M.C."/>
            <person name="Schmitzberger F.F."/>
            <person name="Sherlock G."/>
            <person name="Shah P."/>
            <person name="Silverstein K.A."/>
            <person name="Skrzypek M.S."/>
            <person name="Soll D."/>
            <person name="Staggs R."/>
            <person name="Stansfield I."/>
            <person name="Stumpf M.P."/>
            <person name="Sudbery P.E."/>
            <person name="Srikantha T."/>
            <person name="Zeng Q."/>
            <person name="Berman J."/>
            <person name="Berriman M."/>
            <person name="Heitman J."/>
            <person name="Gow N.A."/>
            <person name="Lorenz M.C."/>
            <person name="Birren B.W."/>
            <person name="Kellis M."/>
            <person name="Cuomo C.A."/>
        </authorList>
    </citation>
    <scope>NUCLEOTIDE SEQUENCE [LARGE SCALE GENOMIC DNA]</scope>
    <source>
        <strain evidence="3">ATCC 11503 / BCRC 21390 / CBS 2605 / JCM 1781 / NBRC 1676 / NRRL YB-4239</strain>
    </source>
</reference>
<sequence length="313" mass="33670">MSSLTTLKTMTTTAIVANVKRATSSDDMPTLTSGLSETSLDITTIPSRASNPYIHESTLPTGLVFIIVGCILGMMLIGIVLYRITTYFIFSSKARREKEMYFANGLFPHHYHDNGSSVGGFGGSGFFSNTPSRAGGTPSHYSMLNTSTASLSTDSSTSRTGQGRAYRNNITSDKYAQRQSMFVNPSLNIKQLDMLLDHPSDTASTLALGSHAGMYKQQNNSSVGSLILLKNQTASGAARDGSVSEFSNRPKMTINMSGESSTIDTASSQGSMLGLKMMNLEKLNTSSQSAVRAPSLYLEDLLNEKEKGDDNQL</sequence>
<proteinExistence type="predicted"/>
<dbReference type="GeneID" id="5231136"/>
<name>A5E509_LODEL</name>
<dbReference type="PANTHER" id="PTHR36089">
    <property type="entry name" value="CHITIN SYNTHASE 3 COMPLEX PROTEIN CSI2-RELATED"/>
    <property type="match status" value="1"/>
</dbReference>
<dbReference type="InParanoid" id="A5E509"/>
<dbReference type="GO" id="GO:0005935">
    <property type="term" value="C:cellular bud neck"/>
    <property type="evidence" value="ECO:0007669"/>
    <property type="project" value="TreeGrafter"/>
</dbReference>
<dbReference type="EMBL" id="CH981530">
    <property type="protein sequence ID" value="EDK46517.1"/>
    <property type="molecule type" value="Genomic_DNA"/>
</dbReference>
<keyword evidence="1" id="KW-0472">Membrane</keyword>
<keyword evidence="1" id="KW-0812">Transmembrane</keyword>
<dbReference type="KEGG" id="lel:PVL30_005427"/>
<dbReference type="PANTHER" id="PTHR36089:SF1">
    <property type="entry name" value="CHITIN SYNTHASE 3 COMPLEX PROTEIN CSI2-RELATED"/>
    <property type="match status" value="1"/>
</dbReference>
<dbReference type="eggNOG" id="ENOG502SGCY">
    <property type="taxonomic scope" value="Eukaryota"/>
</dbReference>
<dbReference type="InterPro" id="IPR051009">
    <property type="entry name" value="PRM"/>
</dbReference>
<dbReference type="OrthoDB" id="4065319at2759"/>
<keyword evidence="1" id="KW-1133">Transmembrane helix</keyword>
<dbReference type="HOGENOM" id="CLU_933819_0_0_1"/>
<evidence type="ECO:0000313" key="2">
    <source>
        <dbReference type="EMBL" id="EDK46517.1"/>
    </source>
</evidence>
<dbReference type="GO" id="GO:0000324">
    <property type="term" value="C:fungal-type vacuole"/>
    <property type="evidence" value="ECO:0007669"/>
    <property type="project" value="TreeGrafter"/>
</dbReference>
<dbReference type="AlphaFoldDB" id="A5E509"/>
<dbReference type="Proteomes" id="UP000001996">
    <property type="component" value="Unassembled WGS sequence"/>
</dbReference>
<organism evidence="2 3">
    <name type="scientific">Lodderomyces elongisporus (strain ATCC 11503 / CBS 2605 / JCM 1781 / NBRC 1676 / NRRL YB-4239)</name>
    <name type="common">Yeast</name>
    <name type="synonym">Saccharomyces elongisporus</name>
    <dbReference type="NCBI Taxonomy" id="379508"/>
    <lineage>
        <taxon>Eukaryota</taxon>
        <taxon>Fungi</taxon>
        <taxon>Dikarya</taxon>
        <taxon>Ascomycota</taxon>
        <taxon>Saccharomycotina</taxon>
        <taxon>Pichiomycetes</taxon>
        <taxon>Debaryomycetaceae</taxon>
        <taxon>Candida/Lodderomyces clade</taxon>
        <taxon>Lodderomyces</taxon>
    </lineage>
</organism>
<keyword evidence="3" id="KW-1185">Reference proteome</keyword>